<comment type="domain">
    <text evidence="2">A Gly-cisPro motif from one monomer fits into the active site of the other monomer to allow specific chiral rejection of L-amino acids.</text>
</comment>
<dbReference type="NCBIfam" id="TIGR00256">
    <property type="entry name" value="D-aminoacyl-tRNA deacylase"/>
    <property type="match status" value="1"/>
</dbReference>
<evidence type="ECO:0000256" key="2">
    <source>
        <dbReference type="HAMAP-Rule" id="MF_00518"/>
    </source>
</evidence>
<comment type="similarity">
    <text evidence="1 2">Belongs to the DTD family.</text>
</comment>
<comment type="subunit">
    <text evidence="2">Homodimer.</text>
</comment>
<dbReference type="EC" id="3.1.1.-" evidence="2"/>
<gene>
    <name evidence="2" type="primary">dtd</name>
    <name evidence="3" type="ORF">G3N55_06370</name>
</gene>
<dbReference type="InterPro" id="IPR023509">
    <property type="entry name" value="DTD-like_sf"/>
</dbReference>
<dbReference type="EC" id="3.1.1.96" evidence="2"/>
<dbReference type="SUPFAM" id="SSF69500">
    <property type="entry name" value="DTD-like"/>
    <property type="match status" value="1"/>
</dbReference>
<proteinExistence type="inferred from homology"/>
<dbReference type="FunFam" id="3.50.80.10:FF:000001">
    <property type="entry name" value="D-aminoacyl-tRNA deacylase"/>
    <property type="match status" value="1"/>
</dbReference>
<keyword evidence="2 3" id="KW-0378">Hydrolase</keyword>
<dbReference type="GO" id="GO:0051500">
    <property type="term" value="F:D-tyrosyl-tRNA(Tyr) deacylase activity"/>
    <property type="evidence" value="ECO:0007669"/>
    <property type="project" value="TreeGrafter"/>
</dbReference>
<dbReference type="GO" id="GO:0019478">
    <property type="term" value="P:D-amino acid catabolic process"/>
    <property type="evidence" value="ECO:0007669"/>
    <property type="project" value="UniProtKB-UniRule"/>
</dbReference>
<dbReference type="InterPro" id="IPR003732">
    <property type="entry name" value="Daa-tRNA_deacyls_DTD"/>
</dbReference>
<keyword evidence="2" id="KW-0820">tRNA-binding</keyword>
<protein>
    <recommendedName>
        <fullName evidence="2">D-aminoacyl-tRNA deacylase</fullName>
        <shortName evidence="2">DTD</shortName>
        <ecNumber evidence="2">3.1.1.96</ecNumber>
    </recommendedName>
    <alternativeName>
        <fullName evidence="2">Gly-tRNA(Ala) deacylase</fullName>
        <ecNumber evidence="2">3.1.1.-</ecNumber>
    </alternativeName>
</protein>
<dbReference type="GO" id="GO:0106026">
    <property type="term" value="F:Gly-tRNA(Ala) deacylase activity"/>
    <property type="evidence" value="ECO:0007669"/>
    <property type="project" value="UniProtKB-UniRule"/>
</dbReference>
<keyword evidence="2" id="KW-0963">Cytoplasm</keyword>
<dbReference type="CDD" id="cd00563">
    <property type="entry name" value="Dtyr_deacylase"/>
    <property type="match status" value="1"/>
</dbReference>
<keyword evidence="2" id="KW-0694">RNA-binding</keyword>
<feature type="short sequence motif" description="Gly-cisPro motif, important for rejection of L-amino acids" evidence="2">
    <location>
        <begin position="137"/>
        <end position="138"/>
    </location>
</feature>
<comment type="caution">
    <text evidence="3">The sequence shown here is derived from an EMBL/GenBank/DDBJ whole genome shotgun (WGS) entry which is preliminary data.</text>
</comment>
<dbReference type="Gene3D" id="3.50.80.10">
    <property type="entry name" value="D-tyrosyl-tRNA(Tyr) deacylase"/>
    <property type="match status" value="1"/>
</dbReference>
<evidence type="ECO:0000313" key="3">
    <source>
        <dbReference type="EMBL" id="NDY42466.1"/>
    </source>
</evidence>
<comment type="catalytic activity">
    <reaction evidence="2">
        <text>glycyl-tRNA(Ala) + H2O = tRNA(Ala) + glycine + H(+)</text>
        <dbReference type="Rhea" id="RHEA:53744"/>
        <dbReference type="Rhea" id="RHEA-COMP:9657"/>
        <dbReference type="Rhea" id="RHEA-COMP:13640"/>
        <dbReference type="ChEBI" id="CHEBI:15377"/>
        <dbReference type="ChEBI" id="CHEBI:15378"/>
        <dbReference type="ChEBI" id="CHEBI:57305"/>
        <dbReference type="ChEBI" id="CHEBI:78442"/>
        <dbReference type="ChEBI" id="CHEBI:78522"/>
    </reaction>
</comment>
<dbReference type="GO" id="GO:0043908">
    <property type="term" value="F:Ser(Gly)-tRNA(Ala) hydrolase activity"/>
    <property type="evidence" value="ECO:0007669"/>
    <property type="project" value="UniProtKB-UniRule"/>
</dbReference>
<comment type="function">
    <text evidence="2">An aminoacyl-tRNA editing enzyme that deacylates mischarged D-aminoacyl-tRNAs. Also deacylates mischarged glycyl-tRNA(Ala), protecting cells against glycine mischarging by AlaRS. Acts via tRNA-based rather than protein-based catalysis; rejects L-amino acids rather than detecting D-amino acids in the active site. By recycling D-aminoacyl-tRNA to D-amino acids and free tRNA molecules, this enzyme counteracts the toxicity associated with the formation of D-aminoacyl-tRNA entities in vivo and helps enforce protein L-homochirality.</text>
</comment>
<dbReference type="Proteomes" id="UP000469346">
    <property type="component" value="Unassembled WGS sequence"/>
</dbReference>
<evidence type="ECO:0000256" key="1">
    <source>
        <dbReference type="ARBA" id="ARBA00009673"/>
    </source>
</evidence>
<dbReference type="AlphaFoldDB" id="A0A6N9TVE5"/>
<comment type="subcellular location">
    <subcellularLocation>
        <location evidence="2">Cytoplasm</location>
    </subcellularLocation>
</comment>
<organism evidence="3 4">
    <name type="scientific">Dissulfurirhabdus thermomarina</name>
    <dbReference type="NCBI Taxonomy" id="1765737"/>
    <lineage>
        <taxon>Bacteria</taxon>
        <taxon>Deltaproteobacteria</taxon>
        <taxon>Dissulfurirhabdaceae</taxon>
        <taxon>Dissulfurirhabdus</taxon>
    </lineage>
</organism>
<dbReference type="Pfam" id="PF02580">
    <property type="entry name" value="Tyr_Deacylase"/>
    <property type="match status" value="1"/>
</dbReference>
<name>A0A6N9TVE5_DISTH</name>
<evidence type="ECO:0000313" key="4">
    <source>
        <dbReference type="Proteomes" id="UP000469346"/>
    </source>
</evidence>
<dbReference type="GO" id="GO:0005737">
    <property type="term" value="C:cytoplasm"/>
    <property type="evidence" value="ECO:0007669"/>
    <property type="project" value="UniProtKB-SubCell"/>
</dbReference>
<keyword evidence="4" id="KW-1185">Reference proteome</keyword>
<dbReference type="EMBL" id="JAAGRR010000058">
    <property type="protein sequence ID" value="NDY42466.1"/>
    <property type="molecule type" value="Genomic_DNA"/>
</dbReference>
<accession>A0A6N9TVE5</accession>
<comment type="catalytic activity">
    <reaction evidence="2">
        <text>a D-aminoacyl-tRNA + H2O = a tRNA + a D-alpha-amino acid + H(+)</text>
        <dbReference type="Rhea" id="RHEA:13953"/>
        <dbReference type="Rhea" id="RHEA-COMP:10123"/>
        <dbReference type="Rhea" id="RHEA-COMP:10124"/>
        <dbReference type="ChEBI" id="CHEBI:15377"/>
        <dbReference type="ChEBI" id="CHEBI:15378"/>
        <dbReference type="ChEBI" id="CHEBI:59871"/>
        <dbReference type="ChEBI" id="CHEBI:78442"/>
        <dbReference type="ChEBI" id="CHEBI:79333"/>
        <dbReference type="EC" id="3.1.1.96"/>
    </reaction>
</comment>
<dbReference type="GO" id="GO:0000049">
    <property type="term" value="F:tRNA binding"/>
    <property type="evidence" value="ECO:0007669"/>
    <property type="project" value="UniProtKB-UniRule"/>
</dbReference>
<dbReference type="RefSeq" id="WP_163298605.1">
    <property type="nucleotide sequence ID" value="NZ_JAAGRR010000058.1"/>
</dbReference>
<reference evidence="3 4" key="1">
    <citation type="submission" date="2020-02" db="EMBL/GenBank/DDBJ databases">
        <title>Comparative genomics of sulfur disproportionating microorganisms.</title>
        <authorList>
            <person name="Ward L.M."/>
            <person name="Bertran E."/>
            <person name="Johnston D.T."/>
        </authorList>
    </citation>
    <scope>NUCLEOTIDE SEQUENCE [LARGE SCALE GENOMIC DNA]</scope>
    <source>
        <strain evidence="3 4">DSM 100025</strain>
    </source>
</reference>
<dbReference type="PANTHER" id="PTHR10472">
    <property type="entry name" value="D-TYROSYL-TRNA TYR DEACYLASE"/>
    <property type="match status" value="1"/>
</dbReference>
<sequence>MRAVWQRVSEAGVKVDGEEVARIGRGALVLLGVERGDGEADARYLAEKIVSLRAFEDAEGRMNRSVADIGGGLLLVSQFTLAGDCRKGRRPSFAGAAPPEEAERLYLRVAELARGFGVPVATGRFRARMAVRLVNDGPVTLLLDSRRRF</sequence>
<dbReference type="PANTHER" id="PTHR10472:SF5">
    <property type="entry name" value="D-AMINOACYL-TRNA DEACYLASE 1"/>
    <property type="match status" value="1"/>
</dbReference>
<dbReference type="HAMAP" id="MF_00518">
    <property type="entry name" value="Deacylase_Dtd"/>
    <property type="match status" value="1"/>
</dbReference>